<keyword evidence="2" id="KW-1185">Reference proteome</keyword>
<gene>
    <name evidence="1" type="ORF">K0U00_07415</name>
</gene>
<accession>A0ABS7BYY1</accession>
<evidence type="ECO:0000313" key="1">
    <source>
        <dbReference type="EMBL" id="MBW7453863.1"/>
    </source>
</evidence>
<dbReference type="Proteomes" id="UP001519887">
    <property type="component" value="Unassembled WGS sequence"/>
</dbReference>
<dbReference type="EMBL" id="JAHZIK010000125">
    <property type="protein sequence ID" value="MBW7453863.1"/>
    <property type="molecule type" value="Genomic_DNA"/>
</dbReference>
<protein>
    <submittedName>
        <fullName evidence="1">Uncharacterized protein</fullName>
    </submittedName>
</protein>
<comment type="caution">
    <text evidence="1">The sequence shown here is derived from an EMBL/GenBank/DDBJ whole genome shotgun (WGS) entry which is preliminary data.</text>
</comment>
<organism evidence="1 2">
    <name type="scientific">Paenibacillus sepulcri</name>
    <dbReference type="NCBI Taxonomy" id="359917"/>
    <lineage>
        <taxon>Bacteria</taxon>
        <taxon>Bacillati</taxon>
        <taxon>Bacillota</taxon>
        <taxon>Bacilli</taxon>
        <taxon>Bacillales</taxon>
        <taxon>Paenibacillaceae</taxon>
        <taxon>Paenibacillus</taxon>
    </lineage>
</organism>
<evidence type="ECO:0000313" key="2">
    <source>
        <dbReference type="Proteomes" id="UP001519887"/>
    </source>
</evidence>
<dbReference type="RefSeq" id="WP_210045157.1">
    <property type="nucleotide sequence ID" value="NZ_JBHLVU010000013.1"/>
</dbReference>
<name>A0ABS7BYY1_9BACL</name>
<reference evidence="1 2" key="1">
    <citation type="submission" date="2021-07" db="EMBL/GenBank/DDBJ databases">
        <title>Paenibacillus radiodurans sp. nov., isolated from the southeastern edge of Tengger Desert.</title>
        <authorList>
            <person name="Zhang G."/>
        </authorList>
    </citation>
    <scope>NUCLEOTIDE SEQUENCE [LARGE SCALE GENOMIC DNA]</scope>
    <source>
        <strain evidence="1 2">CCM 7311</strain>
    </source>
</reference>
<sequence>MTENLMPVRNHIEELRFMFRRLLHVQAADGSWDAWLRNEIEEMEADLMEQAIKKSAALPGSQFLNEEFIQLFPLYMPDVPHASLGTDDIPMIVHL</sequence>
<proteinExistence type="predicted"/>